<dbReference type="AlphaFoldDB" id="A0A1M7UXE2"/>
<organism evidence="2 3">
    <name type="scientific">Bradyrhizobium erythrophlei</name>
    <dbReference type="NCBI Taxonomy" id="1437360"/>
    <lineage>
        <taxon>Bacteria</taxon>
        <taxon>Pseudomonadati</taxon>
        <taxon>Pseudomonadota</taxon>
        <taxon>Alphaproteobacteria</taxon>
        <taxon>Hyphomicrobiales</taxon>
        <taxon>Nitrobacteraceae</taxon>
        <taxon>Bradyrhizobium</taxon>
    </lineage>
</organism>
<accession>A0A1M7UXE2</accession>
<keyword evidence="1" id="KW-0472">Membrane</keyword>
<sequence length="70" mass="8159">MMRTVIRWIHIICAIPIIGYIYSPFVNLPDYAPPTRFVFFPVMLLSGLWMWKGHLVRRMMSGKPAEGSFT</sequence>
<reference evidence="3" key="1">
    <citation type="submission" date="2016-11" db="EMBL/GenBank/DDBJ databases">
        <authorList>
            <person name="Varghese N."/>
            <person name="Submissions S."/>
        </authorList>
    </citation>
    <scope>NUCLEOTIDE SEQUENCE [LARGE SCALE GENOMIC DNA]</scope>
    <source>
        <strain evidence="3">GAS401</strain>
    </source>
</reference>
<name>A0A1M7UXE2_9BRAD</name>
<feature type="transmembrane region" description="Helical" evidence="1">
    <location>
        <begin position="34"/>
        <end position="51"/>
    </location>
</feature>
<dbReference type="EMBL" id="LT670849">
    <property type="protein sequence ID" value="SHN87624.1"/>
    <property type="molecule type" value="Genomic_DNA"/>
</dbReference>
<keyword evidence="1" id="KW-1133">Transmembrane helix</keyword>
<dbReference type="RefSeq" id="WP_072825425.1">
    <property type="nucleotide sequence ID" value="NZ_LT670849.1"/>
</dbReference>
<keyword evidence="1" id="KW-0812">Transmembrane</keyword>
<keyword evidence="3" id="KW-1185">Reference proteome</keyword>
<gene>
    <name evidence="2" type="ORF">SAMN05444170_7283</name>
</gene>
<evidence type="ECO:0000313" key="3">
    <source>
        <dbReference type="Proteomes" id="UP000184096"/>
    </source>
</evidence>
<evidence type="ECO:0000313" key="2">
    <source>
        <dbReference type="EMBL" id="SHN87624.1"/>
    </source>
</evidence>
<evidence type="ECO:0000256" key="1">
    <source>
        <dbReference type="SAM" id="Phobius"/>
    </source>
</evidence>
<proteinExistence type="predicted"/>
<dbReference type="Proteomes" id="UP000184096">
    <property type="component" value="Chromosome I"/>
</dbReference>
<dbReference type="OrthoDB" id="8244161at2"/>
<feature type="transmembrane region" description="Helical" evidence="1">
    <location>
        <begin position="5"/>
        <end position="22"/>
    </location>
</feature>
<protein>
    <submittedName>
        <fullName evidence="2">Uncharacterized protein</fullName>
    </submittedName>
</protein>